<dbReference type="GO" id="GO:0007165">
    <property type="term" value="P:signal transduction"/>
    <property type="evidence" value="ECO:0007669"/>
    <property type="project" value="UniProtKB-KW"/>
</dbReference>
<feature type="transmembrane region" description="Helical" evidence="10">
    <location>
        <begin position="304"/>
        <end position="328"/>
    </location>
</feature>
<proteinExistence type="inferred from homology"/>
<dbReference type="Proteomes" id="UP000000311">
    <property type="component" value="Unassembled WGS sequence"/>
</dbReference>
<comment type="similarity">
    <text evidence="10">Belongs to the insect chemoreceptor superfamily. Heteromeric odorant receptor channel (TC 1.A.69) family.</text>
</comment>
<evidence type="ECO:0000256" key="6">
    <source>
        <dbReference type="ARBA" id="ARBA00022989"/>
    </source>
</evidence>
<evidence type="ECO:0000256" key="1">
    <source>
        <dbReference type="ARBA" id="ARBA00004651"/>
    </source>
</evidence>
<dbReference type="GO" id="GO:0005549">
    <property type="term" value="F:odorant binding"/>
    <property type="evidence" value="ECO:0007669"/>
    <property type="project" value="InterPro"/>
</dbReference>
<feature type="transmembrane region" description="Helical" evidence="10">
    <location>
        <begin position="340"/>
        <end position="360"/>
    </location>
</feature>
<evidence type="ECO:0000256" key="4">
    <source>
        <dbReference type="ARBA" id="ARBA00022692"/>
    </source>
</evidence>
<dbReference type="GO" id="GO:0005886">
    <property type="term" value="C:plasma membrane"/>
    <property type="evidence" value="ECO:0007669"/>
    <property type="project" value="UniProtKB-SubCell"/>
</dbReference>
<dbReference type="OrthoDB" id="8185860at2759"/>
<sequence length="433" mass="48765">MLKNNDIVMIGQSLIIISAFMIQLSLHSFIGNYLKSEMEDVGLSIYQSAWYSFPTNLQRNVNFILMQTKSPVALQAGNFIVVNLSTYSLVVILPAMEICMGCTDVTQSIDCLMVICCGLLGVLKLIWFRHYANSLIVNYNSALNDYLTIDDTNERKIMRKHAFMGRILCSCLMSLAYLPNLVAGIAPILVYDNQINITNESIALDYAMPSKCALEFFHFPASMFKISCLLEIVVMLTGATANIGNDVLFLTITLHVCGQVNILRSHFINFDVTSPRICDRFNALIQRHQELITLARELSDLMSFVLLIELFIISILLCIMGFQIIIMLKVNDMVMVGKSLMALSAFLIQLSLYSFIGNYLKTEMEEIGLSIYQSAWYSFPTKLARNIIFILMQTKSPVALQAGNFVVVNLSTYVSILKTSFSYLSVLRIMLEE</sequence>
<evidence type="ECO:0000256" key="3">
    <source>
        <dbReference type="ARBA" id="ARBA00022606"/>
    </source>
</evidence>
<accession>E2AF63</accession>
<feature type="transmembrane region" description="Helical" evidence="10">
    <location>
        <begin position="163"/>
        <end position="191"/>
    </location>
</feature>
<evidence type="ECO:0000256" key="5">
    <source>
        <dbReference type="ARBA" id="ARBA00022725"/>
    </source>
</evidence>
<evidence type="ECO:0000256" key="8">
    <source>
        <dbReference type="ARBA" id="ARBA00023170"/>
    </source>
</evidence>
<dbReference type="GO" id="GO:0004984">
    <property type="term" value="F:olfactory receptor activity"/>
    <property type="evidence" value="ECO:0007669"/>
    <property type="project" value="InterPro"/>
</dbReference>
<feature type="transmembrane region" description="Helical" evidence="10">
    <location>
        <begin position="108"/>
        <end position="128"/>
    </location>
</feature>
<dbReference type="PANTHER" id="PTHR21137">
    <property type="entry name" value="ODORANT RECEPTOR"/>
    <property type="match status" value="1"/>
</dbReference>
<dbReference type="InParanoid" id="E2AF63"/>
<dbReference type="EMBL" id="GL439019">
    <property type="protein sequence ID" value="EFN67929.1"/>
    <property type="molecule type" value="Genomic_DNA"/>
</dbReference>
<evidence type="ECO:0000313" key="11">
    <source>
        <dbReference type="EMBL" id="EFN67929.1"/>
    </source>
</evidence>
<protein>
    <recommendedName>
        <fullName evidence="10">Odorant receptor</fullName>
    </recommendedName>
</protein>
<keyword evidence="3 10" id="KW-0716">Sensory transduction</keyword>
<name>E2AF63_CAMFO</name>
<dbReference type="OMA" id="VWFRIHA"/>
<keyword evidence="2" id="KW-1003">Cell membrane</keyword>
<dbReference type="PANTHER" id="PTHR21137:SF35">
    <property type="entry name" value="ODORANT RECEPTOR 19A-RELATED"/>
    <property type="match status" value="1"/>
</dbReference>
<comment type="caution">
    <text evidence="10">Lacks conserved residue(s) required for the propagation of feature annotation.</text>
</comment>
<keyword evidence="7 10" id="KW-0472">Membrane</keyword>
<keyword evidence="4 10" id="KW-0812">Transmembrane</keyword>
<keyword evidence="6 10" id="KW-1133">Transmembrane helix</keyword>
<organism evidence="12">
    <name type="scientific">Camponotus floridanus</name>
    <name type="common">Florida carpenter ant</name>
    <dbReference type="NCBI Taxonomy" id="104421"/>
    <lineage>
        <taxon>Eukaryota</taxon>
        <taxon>Metazoa</taxon>
        <taxon>Ecdysozoa</taxon>
        <taxon>Arthropoda</taxon>
        <taxon>Hexapoda</taxon>
        <taxon>Insecta</taxon>
        <taxon>Pterygota</taxon>
        <taxon>Neoptera</taxon>
        <taxon>Endopterygota</taxon>
        <taxon>Hymenoptera</taxon>
        <taxon>Apocrita</taxon>
        <taxon>Aculeata</taxon>
        <taxon>Formicoidea</taxon>
        <taxon>Formicidae</taxon>
        <taxon>Formicinae</taxon>
        <taxon>Camponotus</taxon>
    </lineage>
</organism>
<dbReference type="FunCoup" id="E2AF63">
    <property type="interactions" value="39"/>
</dbReference>
<feature type="transmembrane region" description="Helical" evidence="10">
    <location>
        <begin position="76"/>
        <end position="96"/>
    </location>
</feature>
<dbReference type="AlphaFoldDB" id="E2AF63"/>
<keyword evidence="8 10" id="KW-0675">Receptor</keyword>
<keyword evidence="5 10" id="KW-0552">Olfaction</keyword>
<evidence type="ECO:0000256" key="7">
    <source>
        <dbReference type="ARBA" id="ARBA00023136"/>
    </source>
</evidence>
<evidence type="ECO:0000256" key="2">
    <source>
        <dbReference type="ARBA" id="ARBA00022475"/>
    </source>
</evidence>
<dbReference type="InterPro" id="IPR004117">
    <property type="entry name" value="7tm6_olfct_rcpt"/>
</dbReference>
<evidence type="ECO:0000256" key="10">
    <source>
        <dbReference type="RuleBase" id="RU351113"/>
    </source>
</evidence>
<feature type="transmembrane region" description="Helical" evidence="10">
    <location>
        <begin position="7"/>
        <end position="30"/>
    </location>
</feature>
<reference evidence="11 12" key="1">
    <citation type="journal article" date="2010" name="Science">
        <title>Genomic comparison of the ants Camponotus floridanus and Harpegnathos saltator.</title>
        <authorList>
            <person name="Bonasio R."/>
            <person name="Zhang G."/>
            <person name="Ye C."/>
            <person name="Mutti N.S."/>
            <person name="Fang X."/>
            <person name="Qin N."/>
            <person name="Donahue G."/>
            <person name="Yang P."/>
            <person name="Li Q."/>
            <person name="Li C."/>
            <person name="Zhang P."/>
            <person name="Huang Z."/>
            <person name="Berger S.L."/>
            <person name="Reinberg D."/>
            <person name="Wang J."/>
            <person name="Liebig J."/>
        </authorList>
    </citation>
    <scope>NUCLEOTIDE SEQUENCE [LARGE SCALE GENOMIC DNA]</scope>
    <source>
        <strain evidence="12">C129</strain>
    </source>
</reference>
<gene>
    <name evidence="11" type="ORF">EAG_14053</name>
</gene>
<comment type="subcellular location">
    <subcellularLocation>
        <location evidence="1 10">Cell membrane</location>
        <topology evidence="1 10">Multi-pass membrane protein</topology>
    </subcellularLocation>
</comment>
<keyword evidence="9 10" id="KW-0807">Transducer</keyword>
<evidence type="ECO:0000256" key="9">
    <source>
        <dbReference type="ARBA" id="ARBA00023224"/>
    </source>
</evidence>
<keyword evidence="12" id="KW-1185">Reference proteome</keyword>
<evidence type="ECO:0000313" key="12">
    <source>
        <dbReference type="Proteomes" id="UP000000311"/>
    </source>
</evidence>
<dbReference type="Pfam" id="PF02949">
    <property type="entry name" value="7tm_6"/>
    <property type="match status" value="2"/>
</dbReference>